<feature type="non-terminal residue" evidence="5">
    <location>
        <position position="272"/>
    </location>
</feature>
<dbReference type="InterPro" id="IPR006202">
    <property type="entry name" value="Neur_chan_lig-bd"/>
</dbReference>
<dbReference type="STRING" id="299467.A0A443SCQ1"/>
<reference evidence="5 6" key="1">
    <citation type="journal article" date="2018" name="Gigascience">
        <title>Genomes of trombidid mites reveal novel predicted allergens and laterally-transferred genes associated with secondary metabolism.</title>
        <authorList>
            <person name="Dong X."/>
            <person name="Chaisiri K."/>
            <person name="Xia D."/>
            <person name="Armstrong S.D."/>
            <person name="Fang Y."/>
            <person name="Donnelly M.J."/>
            <person name="Kadowaki T."/>
            <person name="McGarry J.W."/>
            <person name="Darby A.C."/>
            <person name="Makepeace B.L."/>
        </authorList>
    </citation>
    <scope>NUCLEOTIDE SEQUENCE [LARGE SCALE GENOMIC DNA]</scope>
    <source>
        <strain evidence="5">UoL-UT</strain>
    </source>
</reference>
<dbReference type="Gene3D" id="2.70.170.10">
    <property type="entry name" value="Neurotransmitter-gated ion-channel ligand-binding domain"/>
    <property type="match status" value="1"/>
</dbReference>
<evidence type="ECO:0000256" key="3">
    <source>
        <dbReference type="RuleBase" id="RU000687"/>
    </source>
</evidence>
<evidence type="ECO:0000256" key="2">
    <source>
        <dbReference type="ARBA" id="ARBA00023136"/>
    </source>
</evidence>
<accession>A0A443SCQ1</accession>
<name>A0A443SCQ1_9ACAR</name>
<dbReference type="PROSITE" id="PS00236">
    <property type="entry name" value="NEUROTR_ION_CHANNEL"/>
    <property type="match status" value="1"/>
</dbReference>
<keyword evidence="5" id="KW-0675">Receptor</keyword>
<comment type="subcellular location">
    <subcellularLocation>
        <location evidence="1">Membrane</location>
        <topology evidence="1">Multi-pass membrane protein</topology>
    </subcellularLocation>
</comment>
<evidence type="ECO:0000313" key="6">
    <source>
        <dbReference type="Proteomes" id="UP000288716"/>
    </source>
</evidence>
<dbReference type="PANTHER" id="PTHR18945">
    <property type="entry name" value="NEUROTRANSMITTER GATED ION CHANNEL"/>
    <property type="match status" value="1"/>
</dbReference>
<dbReference type="SUPFAM" id="SSF63712">
    <property type="entry name" value="Nicotinic receptor ligand binding domain-like"/>
    <property type="match status" value="1"/>
</dbReference>
<dbReference type="GO" id="GO:0004888">
    <property type="term" value="F:transmembrane signaling receptor activity"/>
    <property type="evidence" value="ECO:0007669"/>
    <property type="project" value="InterPro"/>
</dbReference>
<dbReference type="VEuPathDB" id="VectorBase:LDEU006714"/>
<feature type="domain" description="Neurotransmitter-gated ion-channel ligand-binding" evidence="4">
    <location>
        <begin position="125"/>
        <end position="261"/>
    </location>
</feature>
<proteinExistence type="inferred from homology"/>
<evidence type="ECO:0000256" key="1">
    <source>
        <dbReference type="ARBA" id="ARBA00004141"/>
    </source>
</evidence>
<dbReference type="InterPro" id="IPR018000">
    <property type="entry name" value="Neurotransmitter_ion_chnl_CS"/>
</dbReference>
<evidence type="ECO:0000259" key="4">
    <source>
        <dbReference type="Pfam" id="PF02931"/>
    </source>
</evidence>
<comment type="similarity">
    <text evidence="3">Belongs to the ligand-gated ion channel (TC 1.A.9) family.</text>
</comment>
<dbReference type="GO" id="GO:0005230">
    <property type="term" value="F:extracellular ligand-gated monoatomic ion channel activity"/>
    <property type="evidence" value="ECO:0007669"/>
    <property type="project" value="InterPro"/>
</dbReference>
<dbReference type="InterPro" id="IPR006201">
    <property type="entry name" value="Neur_channel"/>
</dbReference>
<evidence type="ECO:0000313" key="5">
    <source>
        <dbReference type="EMBL" id="RWS25326.1"/>
    </source>
</evidence>
<gene>
    <name evidence="5" type="ORF">B4U80_13095</name>
</gene>
<keyword evidence="3" id="KW-0407">Ion channel</keyword>
<comment type="caution">
    <text evidence="5">The sequence shown here is derived from an EMBL/GenBank/DDBJ whole genome shotgun (WGS) entry which is preliminary data.</text>
</comment>
<dbReference type="CDD" id="cd18989">
    <property type="entry name" value="LGIC_ECD_cation"/>
    <property type="match status" value="1"/>
</dbReference>
<keyword evidence="3" id="KW-0813">Transport</keyword>
<organism evidence="5 6">
    <name type="scientific">Leptotrombidium deliense</name>
    <dbReference type="NCBI Taxonomy" id="299467"/>
    <lineage>
        <taxon>Eukaryota</taxon>
        <taxon>Metazoa</taxon>
        <taxon>Ecdysozoa</taxon>
        <taxon>Arthropoda</taxon>
        <taxon>Chelicerata</taxon>
        <taxon>Arachnida</taxon>
        <taxon>Acari</taxon>
        <taxon>Acariformes</taxon>
        <taxon>Trombidiformes</taxon>
        <taxon>Prostigmata</taxon>
        <taxon>Anystina</taxon>
        <taxon>Parasitengona</taxon>
        <taxon>Trombiculoidea</taxon>
        <taxon>Trombiculidae</taxon>
        <taxon>Leptotrombidium</taxon>
    </lineage>
</organism>
<keyword evidence="3" id="KW-0406">Ion transport</keyword>
<keyword evidence="2" id="KW-0472">Membrane</keyword>
<dbReference type="AlphaFoldDB" id="A0A443SCQ1"/>
<keyword evidence="6" id="KW-1185">Reference proteome</keyword>
<dbReference type="GO" id="GO:0016020">
    <property type="term" value="C:membrane"/>
    <property type="evidence" value="ECO:0007669"/>
    <property type="project" value="UniProtKB-SubCell"/>
</dbReference>
<dbReference type="InterPro" id="IPR036734">
    <property type="entry name" value="Neur_chan_lig-bd_sf"/>
</dbReference>
<dbReference type="Proteomes" id="UP000288716">
    <property type="component" value="Unassembled WGS sequence"/>
</dbReference>
<dbReference type="PRINTS" id="PR00252">
    <property type="entry name" value="NRIONCHANNEL"/>
</dbReference>
<dbReference type="EMBL" id="NCKV01003829">
    <property type="protein sequence ID" value="RWS25326.1"/>
    <property type="molecule type" value="Genomic_DNA"/>
</dbReference>
<dbReference type="OrthoDB" id="6516677at2759"/>
<sequence length="272" mass="32010">MLKAQIEDIYISNDGNNETEKFWDYLGYILNLHSDDRAKYKEEIRALPTKEEKTKKLVEILTTSSGKQCDLSILEPALDRYALKSKLMYGHKTTTKFIGKVTLLRAKQKSLVYNFKDFEANDYGLSEAWNDEHLSWDPKSYGGLRRTFFDFTEIWKPDLILWNYGISLTRKDDFDKPVIRVNYKGVARAGINDIFEIRCPMDLTQFPYDTQRCDIWFTSVNYKGDLINITYFNKNNRCAYGPVFINQEYKVSNLSCKRYEFYGRANVYNGFQ</sequence>
<protein>
    <submittedName>
        <fullName evidence="5">Nicotinic acetylcholine receptor subunit beta3-like protein</fullName>
    </submittedName>
</protein>
<dbReference type="Pfam" id="PF02931">
    <property type="entry name" value="Neur_chan_LBD"/>
    <property type="match status" value="1"/>
</dbReference>